<feature type="chain" id="PRO_5012816682" description="Serine aminopeptidase S33 domain-containing protein" evidence="1">
    <location>
        <begin position="20"/>
        <end position="458"/>
    </location>
</feature>
<keyword evidence="1" id="KW-0732">Signal</keyword>
<dbReference type="EMBL" id="FRCL01000004">
    <property type="protein sequence ID" value="SHM44866.1"/>
    <property type="molecule type" value="Genomic_DNA"/>
</dbReference>
<organism evidence="3 4">
    <name type="scientific">Flavobacterium xinjiangense</name>
    <dbReference type="NCBI Taxonomy" id="178356"/>
    <lineage>
        <taxon>Bacteria</taxon>
        <taxon>Pseudomonadati</taxon>
        <taxon>Bacteroidota</taxon>
        <taxon>Flavobacteriia</taxon>
        <taxon>Flavobacteriales</taxon>
        <taxon>Flavobacteriaceae</taxon>
        <taxon>Flavobacterium</taxon>
    </lineage>
</organism>
<name>A0A1M7IVY7_9FLAO</name>
<feature type="signal peptide" evidence="1">
    <location>
        <begin position="1"/>
        <end position="19"/>
    </location>
</feature>
<protein>
    <recommendedName>
        <fullName evidence="2">Serine aminopeptidase S33 domain-containing protein</fullName>
    </recommendedName>
</protein>
<reference evidence="4" key="1">
    <citation type="submission" date="2016-11" db="EMBL/GenBank/DDBJ databases">
        <authorList>
            <person name="Varghese N."/>
            <person name="Submissions S."/>
        </authorList>
    </citation>
    <scope>NUCLEOTIDE SEQUENCE [LARGE SCALE GENOMIC DNA]</scope>
    <source>
        <strain evidence="4">CGMCC 1.2749</strain>
    </source>
</reference>
<evidence type="ECO:0000256" key="1">
    <source>
        <dbReference type="SAM" id="SignalP"/>
    </source>
</evidence>
<dbReference type="InterPro" id="IPR022742">
    <property type="entry name" value="Hydrolase_4"/>
</dbReference>
<dbReference type="RefSeq" id="WP_073207453.1">
    <property type="nucleotide sequence ID" value="NZ_FRCL01000004.1"/>
</dbReference>
<dbReference type="STRING" id="178356.SAMN05216269_104236"/>
<dbReference type="InterPro" id="IPR053145">
    <property type="entry name" value="AB_hydrolase_Est10"/>
</dbReference>
<dbReference type="Gene3D" id="3.40.50.1820">
    <property type="entry name" value="alpha/beta hydrolase"/>
    <property type="match status" value="1"/>
</dbReference>
<dbReference type="AlphaFoldDB" id="A0A1M7IVY7"/>
<dbReference type="Proteomes" id="UP000184092">
    <property type="component" value="Unassembled WGS sequence"/>
</dbReference>
<keyword evidence="4" id="KW-1185">Reference proteome</keyword>
<evidence type="ECO:0000259" key="2">
    <source>
        <dbReference type="Pfam" id="PF12146"/>
    </source>
</evidence>
<dbReference type="GO" id="GO:0052689">
    <property type="term" value="F:carboxylic ester hydrolase activity"/>
    <property type="evidence" value="ECO:0007669"/>
    <property type="project" value="TreeGrafter"/>
</dbReference>
<dbReference type="SUPFAM" id="SSF53474">
    <property type="entry name" value="alpha/beta-Hydrolases"/>
    <property type="match status" value="1"/>
</dbReference>
<dbReference type="PANTHER" id="PTHR43265:SF1">
    <property type="entry name" value="ESTERASE ESTD"/>
    <property type="match status" value="1"/>
</dbReference>
<sequence length="458" mass="50310">MKKTVFFLVAIFASFTMVGQEITGQWNGVLKVPGAQLRVVFNVSKSENGYSSTMDSPDQGAKGIPVTTTSFENSILKLQIPAASISYEGTLNKENIIVGNFVQAGQSFGMNISRGIIEKKLVLRPQEPQIPYSYYTEEVTFENKTDKNVLAGTLSLPQKEGRFPAVILISGSGPQNRDEELMGHKPFLVLADYLTKKGIAVLRFDDRGVAKSSGDFKKATTMDFAKDVQAGVDYLRSRKEIDKNKIGLIGHSEGGVIAPIVAGNSKDIDFIVLLAGTGIRGDKLMLLQKEKIERQMGVPESEIMKGQEIFKGAYDIVLASSERDINLKTKINSYFKLQFGDKMSEVQISGLTSQIASPWMVNFLKFDPSTALEKVKCPVLAINGDKDLQVPADVNINAIKNALVKGGNKKATAKIIPNLNHLFQECKTGSPDEYETIEQTFSPIALEEISKWILVQVK</sequence>
<proteinExistence type="predicted"/>
<feature type="domain" description="Serine aminopeptidase S33" evidence="2">
    <location>
        <begin position="190"/>
        <end position="275"/>
    </location>
</feature>
<evidence type="ECO:0000313" key="4">
    <source>
        <dbReference type="Proteomes" id="UP000184092"/>
    </source>
</evidence>
<evidence type="ECO:0000313" key="3">
    <source>
        <dbReference type="EMBL" id="SHM44866.1"/>
    </source>
</evidence>
<dbReference type="OrthoDB" id="9809549at2"/>
<gene>
    <name evidence="3" type="ORF">SAMN05216269_104236</name>
</gene>
<accession>A0A1M7IVY7</accession>
<dbReference type="PANTHER" id="PTHR43265">
    <property type="entry name" value="ESTERASE ESTD"/>
    <property type="match status" value="1"/>
</dbReference>
<dbReference type="Pfam" id="PF12146">
    <property type="entry name" value="Hydrolase_4"/>
    <property type="match status" value="1"/>
</dbReference>
<dbReference type="InterPro" id="IPR029058">
    <property type="entry name" value="AB_hydrolase_fold"/>
</dbReference>